<dbReference type="GO" id="GO:0003824">
    <property type="term" value="F:catalytic activity"/>
    <property type="evidence" value="ECO:0007669"/>
    <property type="project" value="UniProtKB-ARBA"/>
</dbReference>
<evidence type="ECO:0000313" key="2">
    <source>
        <dbReference type="EMBL" id="GLL16083.1"/>
    </source>
</evidence>
<dbReference type="Gene3D" id="3.90.226.10">
    <property type="entry name" value="2-enoyl-CoA Hydratase, Chain A, domain 1"/>
    <property type="match status" value="1"/>
</dbReference>
<keyword evidence="3" id="KW-1185">Reference proteome</keyword>
<evidence type="ECO:0000256" key="1">
    <source>
        <dbReference type="ARBA" id="ARBA00005254"/>
    </source>
</evidence>
<comment type="similarity">
    <text evidence="1">Belongs to the enoyl-CoA hydratase/isomerase family.</text>
</comment>
<dbReference type="CDD" id="cd06558">
    <property type="entry name" value="crotonase-like"/>
    <property type="match status" value="1"/>
</dbReference>
<proteinExistence type="inferred from homology"/>
<dbReference type="InterPro" id="IPR014748">
    <property type="entry name" value="Enoyl-CoA_hydra_C"/>
</dbReference>
<organism evidence="2 3">
    <name type="scientific">Pseudonocardia halophobica</name>
    <dbReference type="NCBI Taxonomy" id="29401"/>
    <lineage>
        <taxon>Bacteria</taxon>
        <taxon>Bacillati</taxon>
        <taxon>Actinomycetota</taxon>
        <taxon>Actinomycetes</taxon>
        <taxon>Pseudonocardiales</taxon>
        <taxon>Pseudonocardiaceae</taxon>
        <taxon>Pseudonocardia</taxon>
    </lineage>
</organism>
<dbReference type="Proteomes" id="UP001143463">
    <property type="component" value="Unassembled WGS sequence"/>
</dbReference>
<reference evidence="2" key="2">
    <citation type="submission" date="2023-01" db="EMBL/GenBank/DDBJ databases">
        <authorList>
            <person name="Sun Q."/>
            <person name="Evtushenko L."/>
        </authorList>
    </citation>
    <scope>NUCLEOTIDE SEQUENCE</scope>
    <source>
        <strain evidence="2">VKM Ac-1069</strain>
    </source>
</reference>
<comment type="caution">
    <text evidence="2">The sequence shown here is derived from an EMBL/GenBank/DDBJ whole genome shotgun (WGS) entry which is preliminary data.</text>
</comment>
<dbReference type="Pfam" id="PF00378">
    <property type="entry name" value="ECH_1"/>
    <property type="match status" value="1"/>
</dbReference>
<evidence type="ECO:0000313" key="3">
    <source>
        <dbReference type="Proteomes" id="UP001143463"/>
    </source>
</evidence>
<dbReference type="InterPro" id="IPR029045">
    <property type="entry name" value="ClpP/crotonase-like_dom_sf"/>
</dbReference>
<protein>
    <submittedName>
        <fullName evidence="2">Enoyl-CoA hydratase</fullName>
    </submittedName>
</protein>
<reference evidence="2" key="1">
    <citation type="journal article" date="2014" name="Int. J. Syst. Evol. Microbiol.">
        <title>Complete genome sequence of Corynebacterium casei LMG S-19264T (=DSM 44701T), isolated from a smear-ripened cheese.</title>
        <authorList>
            <consortium name="US DOE Joint Genome Institute (JGI-PGF)"/>
            <person name="Walter F."/>
            <person name="Albersmeier A."/>
            <person name="Kalinowski J."/>
            <person name="Ruckert C."/>
        </authorList>
    </citation>
    <scope>NUCLEOTIDE SEQUENCE</scope>
    <source>
        <strain evidence="2">VKM Ac-1069</strain>
    </source>
</reference>
<gene>
    <name evidence="2" type="primary">paaG_17</name>
    <name evidence="2" type="ORF">GCM10017577_72380</name>
</gene>
<dbReference type="AlphaFoldDB" id="A0A9W6P1D8"/>
<name>A0A9W6P1D8_9PSEU</name>
<dbReference type="PANTHER" id="PTHR43459:SF1">
    <property type="entry name" value="EG:BACN32G11.4 PROTEIN"/>
    <property type="match status" value="1"/>
</dbReference>
<accession>A0A9W6P1D8</accession>
<dbReference type="RefSeq" id="WP_037054021.1">
    <property type="nucleotide sequence ID" value="NZ_BAAAUZ010000070.1"/>
</dbReference>
<dbReference type="PANTHER" id="PTHR43459">
    <property type="entry name" value="ENOYL-COA HYDRATASE"/>
    <property type="match status" value="1"/>
</dbReference>
<dbReference type="Gene3D" id="1.10.12.10">
    <property type="entry name" value="Lyase 2-enoyl-coa Hydratase, Chain A, domain 2"/>
    <property type="match status" value="1"/>
</dbReference>
<sequence length="275" mass="28133">MQTNSGAAEPDGPAVLVTADDKDPAVAIVTLNRPAKRNALTVEVKEALLEALERVAADGAVRAVLLTGTGKSFCVGQDLGEHVESLRGNAATSFDTVEKHYNPIVRAIATMPKPVVCALNGGAVGAGLGFALACDLRVAADTATFATAFSAIGLTADSGLSASLVHSLGAARATELLLLGESFDAQQALASGLVRTVVPAEEVLGAGLELARRLAAGPTLAYAEIKKAVAIGAVSSLDTVLANEGEGQARLGVTRDHREAVEAFLEKRKPAFEGR</sequence>
<dbReference type="InterPro" id="IPR001753">
    <property type="entry name" value="Enoyl-CoA_hydra/iso"/>
</dbReference>
<dbReference type="SUPFAM" id="SSF52096">
    <property type="entry name" value="ClpP/crotonase"/>
    <property type="match status" value="1"/>
</dbReference>
<dbReference type="EMBL" id="BSFQ01000065">
    <property type="protein sequence ID" value="GLL16083.1"/>
    <property type="molecule type" value="Genomic_DNA"/>
</dbReference>